<keyword evidence="4" id="KW-0670">Pyruvate</keyword>
<dbReference type="GO" id="GO:0005829">
    <property type="term" value="C:cytosol"/>
    <property type="evidence" value="ECO:0007669"/>
    <property type="project" value="TreeGrafter"/>
</dbReference>
<comment type="catalytic activity">
    <reaction evidence="4">
        <text>chorismate = 4-hydroxybenzoate + pyruvate</text>
        <dbReference type="Rhea" id="RHEA:16505"/>
        <dbReference type="ChEBI" id="CHEBI:15361"/>
        <dbReference type="ChEBI" id="CHEBI:17879"/>
        <dbReference type="ChEBI" id="CHEBI:29748"/>
        <dbReference type="EC" id="4.1.3.40"/>
    </reaction>
</comment>
<evidence type="ECO:0000313" key="6">
    <source>
        <dbReference type="Proteomes" id="UP000037931"/>
    </source>
</evidence>
<dbReference type="InterPro" id="IPR028978">
    <property type="entry name" value="Chorismate_lyase_/UTRA_dom_sf"/>
</dbReference>
<comment type="subcellular location">
    <subcellularLocation>
        <location evidence="4">Cytoplasm</location>
    </subcellularLocation>
</comment>
<accession>A0A0M9GFS7</accession>
<dbReference type="STRING" id="50340.PF66_03758"/>
<comment type="similarity">
    <text evidence="4">Belongs to the UbiC family.</text>
</comment>
<comment type="caution">
    <text evidence="5">The sequence shown here is derived from an EMBL/GenBank/DDBJ whole genome shotgun (WGS) entry which is preliminary data.</text>
</comment>
<dbReference type="InterPro" id="IPR007440">
    <property type="entry name" value="Chorismate--pyruvate_lyase"/>
</dbReference>
<dbReference type="Pfam" id="PF04345">
    <property type="entry name" value="Chor_lyase"/>
    <property type="match status" value="1"/>
</dbReference>
<evidence type="ECO:0000256" key="1">
    <source>
        <dbReference type="ARBA" id="ARBA00022490"/>
    </source>
</evidence>
<keyword evidence="1 4" id="KW-0963">Cytoplasm</keyword>
<keyword evidence="3 4" id="KW-0456">Lyase</keyword>
<keyword evidence="6" id="KW-1185">Reference proteome</keyword>
<dbReference type="PANTHER" id="PTHR38683">
    <property type="entry name" value="CHORISMATE PYRUVATE-LYASE"/>
    <property type="match status" value="1"/>
</dbReference>
<feature type="binding site" evidence="4">
    <location>
        <position position="118"/>
    </location>
    <ligand>
        <name>substrate</name>
    </ligand>
</feature>
<dbReference type="PANTHER" id="PTHR38683:SF1">
    <property type="entry name" value="CHORISMATE PYRUVATE-LYASE"/>
    <property type="match status" value="1"/>
</dbReference>
<feature type="binding site" evidence="4">
    <location>
        <position position="170"/>
    </location>
    <ligand>
        <name>substrate</name>
    </ligand>
</feature>
<dbReference type="GO" id="GO:0042866">
    <property type="term" value="P:pyruvate biosynthetic process"/>
    <property type="evidence" value="ECO:0007669"/>
    <property type="project" value="UniProtKB-UniRule"/>
</dbReference>
<dbReference type="GO" id="GO:0006744">
    <property type="term" value="P:ubiquinone biosynthetic process"/>
    <property type="evidence" value="ECO:0007669"/>
    <property type="project" value="UniProtKB-UniRule"/>
</dbReference>
<comment type="pathway">
    <text evidence="4">Cofactor biosynthesis; ubiquinone biosynthesis.</text>
</comment>
<dbReference type="SUPFAM" id="SSF64288">
    <property type="entry name" value="Chorismate lyase-like"/>
    <property type="match status" value="1"/>
</dbReference>
<dbReference type="UniPathway" id="UPA00232"/>
<comment type="caution">
    <text evidence="4">Lacks conserved residue(s) required for the propagation of feature annotation.</text>
</comment>
<comment type="function">
    <text evidence="4">Removes the pyruvyl group from chorismate, with concomitant aromatization of the ring, to provide 4-hydroxybenzoate (4HB) for the ubiquinone pathway.</text>
</comment>
<evidence type="ECO:0000256" key="2">
    <source>
        <dbReference type="ARBA" id="ARBA00022688"/>
    </source>
</evidence>
<evidence type="ECO:0000313" key="5">
    <source>
        <dbReference type="EMBL" id="KPA89903.1"/>
    </source>
</evidence>
<dbReference type="RefSeq" id="WP_054063472.1">
    <property type="nucleotide sequence ID" value="NZ_JSYZ01000014.1"/>
</dbReference>
<reference evidence="5 6" key="1">
    <citation type="journal article" date="2015" name="PLoS ONE">
        <title>Rice-Infecting Pseudomonas Genomes Are Highly Accessorized and Harbor Multiple Putative Virulence Mechanisms to Cause Sheath Brown Rot.</title>
        <authorList>
            <person name="Quibod I.L."/>
            <person name="Grande G."/>
            <person name="Oreiro E.G."/>
            <person name="Borja F.N."/>
            <person name="Dossa G.S."/>
            <person name="Mauleon R."/>
            <person name="Cruz C.V."/>
            <person name="Oliva R."/>
        </authorList>
    </citation>
    <scope>NUCLEOTIDE SEQUENCE [LARGE SCALE GENOMIC DNA]</scope>
    <source>
        <strain evidence="5 6">IRRI 6609</strain>
    </source>
</reference>
<dbReference type="PATRIC" id="fig|50340.43.peg.1056"/>
<feature type="binding site" evidence="4">
    <location>
        <position position="80"/>
    </location>
    <ligand>
        <name>substrate</name>
    </ligand>
</feature>
<dbReference type="GO" id="GO:0008813">
    <property type="term" value="F:chorismate lyase activity"/>
    <property type="evidence" value="ECO:0007669"/>
    <property type="project" value="UniProtKB-UniRule"/>
</dbReference>
<dbReference type="AlphaFoldDB" id="A0A0M9GFS7"/>
<gene>
    <name evidence="4" type="primary">ubiC</name>
    <name evidence="5" type="ORF">PF66_03758</name>
</gene>
<dbReference type="EC" id="4.1.3.40" evidence="4"/>
<evidence type="ECO:0000256" key="3">
    <source>
        <dbReference type="ARBA" id="ARBA00023239"/>
    </source>
</evidence>
<proteinExistence type="inferred from homology"/>
<sequence length="187" mass="21073">MSHNAPIPASPAWLTQSRLAPQPSTRTLDWLFDEGSLTRRLTRLCDNAFSVTPLFEGWQALRDDECTALELPPGSLGWVREVYLRGHGQPWVFARSVAAQSVLQQGGLNLDELGSRSLGELLFCDQAFERQAIEVCHYPAQWLPAEHRTDNLWGRRSRFNRGPLSLLVAEIFLPSLWQAVDATEETC</sequence>
<evidence type="ECO:0000256" key="4">
    <source>
        <dbReference type="HAMAP-Rule" id="MF_01632"/>
    </source>
</evidence>
<name>A0A0M9GFS7_9PSED</name>
<organism evidence="5 6">
    <name type="scientific">Pseudomonas asplenii</name>
    <dbReference type="NCBI Taxonomy" id="53407"/>
    <lineage>
        <taxon>Bacteria</taxon>
        <taxon>Pseudomonadati</taxon>
        <taxon>Pseudomonadota</taxon>
        <taxon>Gammaproteobacteria</taxon>
        <taxon>Pseudomonadales</taxon>
        <taxon>Pseudomonadaceae</taxon>
        <taxon>Pseudomonas</taxon>
    </lineage>
</organism>
<dbReference type="OrthoDB" id="9789493at2"/>
<dbReference type="Gene3D" id="3.40.1410.10">
    <property type="entry name" value="Chorismate lyase-like"/>
    <property type="match status" value="1"/>
</dbReference>
<dbReference type="Proteomes" id="UP000037931">
    <property type="component" value="Unassembled WGS sequence"/>
</dbReference>
<dbReference type="EMBL" id="JSYZ01000014">
    <property type="protein sequence ID" value="KPA89903.1"/>
    <property type="molecule type" value="Genomic_DNA"/>
</dbReference>
<dbReference type="HAMAP" id="MF_01632">
    <property type="entry name" value="UbiC"/>
    <property type="match status" value="1"/>
</dbReference>
<keyword evidence="2 4" id="KW-0831">Ubiquinone biosynthesis</keyword>
<protein>
    <recommendedName>
        <fullName evidence="4">Probable chorismate pyruvate-lyase</fullName>
        <shortName evidence="4">CL</shortName>
        <shortName evidence="4">CPL</shortName>
        <ecNumber evidence="4">4.1.3.40</ecNumber>
    </recommendedName>
</protein>